<evidence type="ECO:0000259" key="1">
    <source>
        <dbReference type="Pfam" id="PF04466"/>
    </source>
</evidence>
<dbReference type="Pfam" id="PF04466">
    <property type="entry name" value="Terminase_3"/>
    <property type="match status" value="1"/>
</dbReference>
<sequence length="382" mass="44072">MKGGSGKSYFSFQRAVIRAIQDKRKYLVIRKSATDLRKSCWEDLTSTLKHFEIYHLCKVNNTNLTIELPNGSQFVCSGLDDYQKIKSIPNITDAIIEEASEITIDDFSQIKMRLRGNGHFRNQIVLMTNPISKANWIYRYFFEDGCKEPNCLIHQSTYKDNKFVNETTIKALESYKETNPMFYRVYCLGEFGSISKLIFSNWHTENIDLDMLRKQNLEHLVGIDFGFICDATTIIDSLLDEENKKLYITREFFKTGLTNDEIANQIHLMGLSKSTIIADSAEQKSIEEIKRMDVPHIKPSTKGQGSINQGIQQLQQYEIVIDESCLNLIEEFENYSYKKDKATGEYINQPIDAYNHGIDALRYSLQCVKAKSKLKTLPKYSL</sequence>
<dbReference type="InterPro" id="IPR052380">
    <property type="entry name" value="Viral_DNA_packaging_terminase"/>
</dbReference>
<evidence type="ECO:0000313" key="3">
    <source>
        <dbReference type="EMBL" id="DAD71258.1"/>
    </source>
</evidence>
<proteinExistence type="predicted"/>
<dbReference type="Gene3D" id="3.30.420.280">
    <property type="match status" value="1"/>
</dbReference>
<dbReference type="PANTHER" id="PTHR39184">
    <property type="match status" value="1"/>
</dbReference>
<organism evidence="3">
    <name type="scientific">Siphoviridae sp. ctDuC3</name>
    <dbReference type="NCBI Taxonomy" id="2827563"/>
    <lineage>
        <taxon>Viruses</taxon>
        <taxon>Duplodnaviria</taxon>
        <taxon>Heunggongvirae</taxon>
        <taxon>Uroviricota</taxon>
        <taxon>Caudoviricetes</taxon>
    </lineage>
</organism>
<dbReference type="NCBIfam" id="TIGR01547">
    <property type="entry name" value="phage_term_2"/>
    <property type="match status" value="1"/>
</dbReference>
<dbReference type="InterPro" id="IPR027417">
    <property type="entry name" value="P-loop_NTPase"/>
</dbReference>
<feature type="domain" description="Phage terminase large subunit C-terminal" evidence="2">
    <location>
        <begin position="224"/>
        <end position="366"/>
    </location>
</feature>
<dbReference type="Pfam" id="PF17288">
    <property type="entry name" value="Terminase_3C"/>
    <property type="match status" value="1"/>
</dbReference>
<protein>
    <submittedName>
        <fullName evidence="3">Terminase large subunit</fullName>
    </submittedName>
</protein>
<dbReference type="Gene3D" id="3.40.50.300">
    <property type="entry name" value="P-loop containing nucleotide triphosphate hydrolases"/>
    <property type="match status" value="1"/>
</dbReference>
<accession>A0A8S5LMW6</accession>
<evidence type="ECO:0000259" key="2">
    <source>
        <dbReference type="Pfam" id="PF17288"/>
    </source>
</evidence>
<dbReference type="EMBL" id="BK015879">
    <property type="protein sequence ID" value="DAD71258.1"/>
    <property type="molecule type" value="Genomic_DNA"/>
</dbReference>
<dbReference type="InterPro" id="IPR035413">
    <property type="entry name" value="Terminase_L_C"/>
</dbReference>
<dbReference type="InterPro" id="IPR035412">
    <property type="entry name" value="Terminase_L_N"/>
</dbReference>
<name>A0A8S5LMW6_9CAUD</name>
<reference evidence="3" key="1">
    <citation type="journal article" date="2021" name="Proc. Natl. Acad. Sci. U.S.A.">
        <title>A Catalog of Tens of Thousands of Viruses from Human Metagenomes Reveals Hidden Associations with Chronic Diseases.</title>
        <authorList>
            <person name="Tisza M.J."/>
            <person name="Buck C.B."/>
        </authorList>
    </citation>
    <scope>NUCLEOTIDE SEQUENCE</scope>
    <source>
        <strain evidence="3">CtDuC3</strain>
    </source>
</reference>
<dbReference type="InterPro" id="IPR006437">
    <property type="entry name" value="Phage_terminase_lsu"/>
</dbReference>
<feature type="domain" description="Phage terminase large subunit N-terminal" evidence="1">
    <location>
        <begin position="4"/>
        <end position="190"/>
    </location>
</feature>
<dbReference type="PANTHER" id="PTHR39184:SF1">
    <property type="entry name" value="PBSX PHAGE TERMINASE LARGE SUBUNIT"/>
    <property type="match status" value="1"/>
</dbReference>